<name>A0A1M5RJ53_9BRAD</name>
<reference evidence="1 2" key="1">
    <citation type="submission" date="2016-11" db="EMBL/GenBank/DDBJ databases">
        <authorList>
            <person name="Jaros S."/>
            <person name="Januszkiewicz K."/>
            <person name="Wedrychowicz H."/>
        </authorList>
    </citation>
    <scope>NUCLEOTIDE SEQUENCE [LARGE SCALE GENOMIC DNA]</scope>
    <source>
        <strain evidence="1 2">GAS138</strain>
    </source>
</reference>
<dbReference type="AlphaFoldDB" id="A0A1M5RJ53"/>
<sequence length="74" mass="8357">MTAWFAAVHESVVGTHRTWRDVRLESVMRFKADIGESSTGLYGLPLTSFPKVRVSRPVPMGLLVLACFDHQWPN</sequence>
<gene>
    <name evidence="1" type="ORF">SAMN05443248_4250</name>
</gene>
<protein>
    <submittedName>
        <fullName evidence="1">Uncharacterized protein</fullName>
    </submittedName>
</protein>
<proteinExistence type="predicted"/>
<evidence type="ECO:0000313" key="1">
    <source>
        <dbReference type="EMBL" id="SHH26291.1"/>
    </source>
</evidence>
<evidence type="ECO:0000313" key="2">
    <source>
        <dbReference type="Proteomes" id="UP000189796"/>
    </source>
</evidence>
<dbReference type="EMBL" id="LT670817">
    <property type="protein sequence ID" value="SHH26291.1"/>
    <property type="molecule type" value="Genomic_DNA"/>
</dbReference>
<organism evidence="1 2">
    <name type="scientific">Bradyrhizobium erythrophlei</name>
    <dbReference type="NCBI Taxonomy" id="1437360"/>
    <lineage>
        <taxon>Bacteria</taxon>
        <taxon>Pseudomonadati</taxon>
        <taxon>Pseudomonadota</taxon>
        <taxon>Alphaproteobacteria</taxon>
        <taxon>Hyphomicrobiales</taxon>
        <taxon>Nitrobacteraceae</taxon>
        <taxon>Bradyrhizobium</taxon>
    </lineage>
</organism>
<dbReference type="Proteomes" id="UP000189796">
    <property type="component" value="Chromosome I"/>
</dbReference>
<accession>A0A1M5RJ53</accession>